<dbReference type="Pfam" id="PF20151">
    <property type="entry name" value="DUF6533"/>
    <property type="match status" value="1"/>
</dbReference>
<dbReference type="OrthoDB" id="2638860at2759"/>
<reference evidence="4" key="2">
    <citation type="submission" date="2015-01" db="EMBL/GenBank/DDBJ databases">
        <title>Evolutionary Origins and Diversification of the Mycorrhizal Mutualists.</title>
        <authorList>
            <consortium name="DOE Joint Genome Institute"/>
            <consortium name="Mycorrhizal Genomics Consortium"/>
            <person name="Kohler A."/>
            <person name="Kuo A."/>
            <person name="Nagy L.G."/>
            <person name="Floudas D."/>
            <person name="Copeland A."/>
            <person name="Barry K.W."/>
            <person name="Cichocki N."/>
            <person name="Veneault-Fourrey C."/>
            <person name="LaButti K."/>
            <person name="Lindquist E.A."/>
            <person name="Lipzen A."/>
            <person name="Lundell T."/>
            <person name="Morin E."/>
            <person name="Murat C."/>
            <person name="Riley R."/>
            <person name="Ohm R."/>
            <person name="Sun H."/>
            <person name="Tunlid A."/>
            <person name="Henrissat B."/>
            <person name="Grigoriev I.V."/>
            <person name="Hibbett D.S."/>
            <person name="Martin F."/>
        </authorList>
    </citation>
    <scope>NUCLEOTIDE SEQUENCE [LARGE SCALE GENOMIC DNA]</scope>
    <source>
        <strain evidence="4">441</strain>
    </source>
</reference>
<proteinExistence type="predicted"/>
<keyword evidence="1" id="KW-0472">Membrane</keyword>
<keyword evidence="4" id="KW-1185">Reference proteome</keyword>
<feature type="domain" description="DUF6533" evidence="2">
    <location>
        <begin position="10"/>
        <end position="53"/>
    </location>
</feature>
<protein>
    <recommendedName>
        <fullName evidence="2">DUF6533 domain-containing protein</fullName>
    </recommendedName>
</protein>
<keyword evidence="1" id="KW-0812">Transmembrane</keyword>
<dbReference type="EMBL" id="KN833759">
    <property type="protein sequence ID" value="KIK20823.1"/>
    <property type="molecule type" value="Genomic_DNA"/>
</dbReference>
<feature type="transmembrane region" description="Helical" evidence="1">
    <location>
        <begin position="49"/>
        <end position="69"/>
    </location>
</feature>
<feature type="transmembrane region" description="Helical" evidence="1">
    <location>
        <begin position="109"/>
        <end position="129"/>
    </location>
</feature>
<feature type="transmembrane region" description="Helical" evidence="1">
    <location>
        <begin position="149"/>
        <end position="170"/>
    </location>
</feature>
<name>A0A0C9ZLU5_9AGAM</name>
<dbReference type="HOGENOM" id="CLU_035509_3_0_1"/>
<sequence>MYGYRGEAAVVAGYALLVHDYFLTLSVEVEYIWGAPWTPVKSIYLANRYFALLGQTVICMQTTGFVVTVTGGCEFYAIFLGVYMFVSFETAHVLVFLRAWVIGGGNRRILWSLVAVYITSLVSLAVAVTKGEDFSNFKPTVRSGCYRPWLFFLASLVVDSLLFCMTMSGLRSYRKSFRNDSLQLIQVLMRGATAFYVVNACYCVLGIVSWTRYQNSPSSFTVPGFFIPVLAICSQRVVHDLRQVAPLPCSTRDLSQVIDRQVKRFALWSRSPDLEREASSNIEQSDNITDDRSELRIDDDAGFSSQAASTQPGSYPLVEIASLGVSSSRRVFAAQTTPLGTLPDHRCFP</sequence>
<reference evidence="3 4" key="1">
    <citation type="submission" date="2014-04" db="EMBL/GenBank/DDBJ databases">
        <authorList>
            <consortium name="DOE Joint Genome Institute"/>
            <person name="Kuo A."/>
            <person name="Kohler A."/>
            <person name="Costa M.D."/>
            <person name="Nagy L.G."/>
            <person name="Floudas D."/>
            <person name="Copeland A."/>
            <person name="Barry K.W."/>
            <person name="Cichocki N."/>
            <person name="Veneault-Fourrey C."/>
            <person name="LaButti K."/>
            <person name="Lindquist E.A."/>
            <person name="Lipzen A."/>
            <person name="Lundell T."/>
            <person name="Morin E."/>
            <person name="Murat C."/>
            <person name="Sun H."/>
            <person name="Tunlid A."/>
            <person name="Henrissat B."/>
            <person name="Grigoriev I.V."/>
            <person name="Hibbett D.S."/>
            <person name="Martin F."/>
            <person name="Nordberg H.P."/>
            <person name="Cantor M.N."/>
            <person name="Hua S.X."/>
        </authorList>
    </citation>
    <scope>NUCLEOTIDE SEQUENCE [LARGE SCALE GENOMIC DNA]</scope>
    <source>
        <strain evidence="3 4">441</strain>
    </source>
</reference>
<evidence type="ECO:0000256" key="1">
    <source>
        <dbReference type="SAM" id="Phobius"/>
    </source>
</evidence>
<organism evidence="3 4">
    <name type="scientific">Pisolithus microcarpus 441</name>
    <dbReference type="NCBI Taxonomy" id="765257"/>
    <lineage>
        <taxon>Eukaryota</taxon>
        <taxon>Fungi</taxon>
        <taxon>Dikarya</taxon>
        <taxon>Basidiomycota</taxon>
        <taxon>Agaricomycotina</taxon>
        <taxon>Agaricomycetes</taxon>
        <taxon>Agaricomycetidae</taxon>
        <taxon>Boletales</taxon>
        <taxon>Sclerodermatineae</taxon>
        <taxon>Pisolithaceae</taxon>
        <taxon>Pisolithus</taxon>
    </lineage>
</organism>
<evidence type="ECO:0000259" key="2">
    <source>
        <dbReference type="Pfam" id="PF20151"/>
    </source>
</evidence>
<feature type="transmembrane region" description="Helical" evidence="1">
    <location>
        <begin position="75"/>
        <end position="97"/>
    </location>
</feature>
<keyword evidence="1" id="KW-1133">Transmembrane helix</keyword>
<evidence type="ECO:0000313" key="4">
    <source>
        <dbReference type="Proteomes" id="UP000054018"/>
    </source>
</evidence>
<evidence type="ECO:0000313" key="3">
    <source>
        <dbReference type="EMBL" id="KIK20823.1"/>
    </source>
</evidence>
<gene>
    <name evidence="3" type="ORF">PISMIDRAFT_682028</name>
</gene>
<feature type="transmembrane region" description="Helical" evidence="1">
    <location>
        <begin position="191"/>
        <end position="210"/>
    </location>
</feature>
<dbReference type="AlphaFoldDB" id="A0A0C9ZLU5"/>
<dbReference type="InterPro" id="IPR045340">
    <property type="entry name" value="DUF6533"/>
</dbReference>
<dbReference type="Proteomes" id="UP000054018">
    <property type="component" value="Unassembled WGS sequence"/>
</dbReference>
<accession>A0A0C9ZLU5</accession>